<evidence type="ECO:0000313" key="2">
    <source>
        <dbReference type="Proteomes" id="UP000256373"/>
    </source>
</evidence>
<comment type="caution">
    <text evidence="1">The sequence shown here is derived from an EMBL/GenBank/DDBJ whole genome shotgun (WGS) entry which is preliminary data.</text>
</comment>
<accession>A0A3D8Y794</accession>
<evidence type="ECO:0000313" key="1">
    <source>
        <dbReference type="EMBL" id="REA56942.1"/>
    </source>
</evidence>
<dbReference type="EMBL" id="QNUL01000032">
    <property type="protein sequence ID" value="REA56942.1"/>
    <property type="molecule type" value="Genomic_DNA"/>
</dbReference>
<protein>
    <submittedName>
        <fullName evidence="1">Uncharacterized protein</fullName>
    </submittedName>
</protein>
<organism evidence="1 2">
    <name type="scientific">Dyadobacter luteus</name>
    <dbReference type="NCBI Taxonomy" id="2259619"/>
    <lineage>
        <taxon>Bacteria</taxon>
        <taxon>Pseudomonadati</taxon>
        <taxon>Bacteroidota</taxon>
        <taxon>Cytophagia</taxon>
        <taxon>Cytophagales</taxon>
        <taxon>Spirosomataceae</taxon>
        <taxon>Dyadobacter</taxon>
    </lineage>
</organism>
<keyword evidence="2" id="KW-1185">Reference proteome</keyword>
<reference evidence="1 2" key="1">
    <citation type="submission" date="2018-07" db="EMBL/GenBank/DDBJ databases">
        <title>Dyadobacter roseus sp. nov., isolated from rose rhizosphere soil.</title>
        <authorList>
            <person name="Chen L."/>
        </authorList>
    </citation>
    <scope>NUCLEOTIDE SEQUENCE [LARGE SCALE GENOMIC DNA]</scope>
    <source>
        <strain evidence="1 2">RS19</strain>
    </source>
</reference>
<sequence length="103" mass="10958">MKKKPVSMDFVTGPFNSAGKYVKELMASGPDGIAGKGLELGVGAILAKTALKRLPPPLNIVAPVIVEKVIMKHGVDAGRDALIAGLKWIKRVTDEKELVKPEV</sequence>
<dbReference type="Proteomes" id="UP000256373">
    <property type="component" value="Unassembled WGS sequence"/>
</dbReference>
<dbReference type="AlphaFoldDB" id="A0A3D8Y794"/>
<dbReference type="OrthoDB" id="961300at2"/>
<proteinExistence type="predicted"/>
<name>A0A3D8Y794_9BACT</name>
<dbReference type="RefSeq" id="WP_115833719.1">
    <property type="nucleotide sequence ID" value="NZ_QNUL01000032.1"/>
</dbReference>
<gene>
    <name evidence="1" type="ORF">DSL64_25145</name>
</gene>